<dbReference type="AlphaFoldDB" id="A0A2K4ZN32"/>
<dbReference type="EC" id="3.1.-.-" evidence="3"/>
<dbReference type="PANTHER" id="PTHR31302">
    <property type="entry name" value="TRANSMEMBRANE PROTEIN WITH METALLOPHOSPHOESTERASE DOMAIN-RELATED"/>
    <property type="match status" value="1"/>
</dbReference>
<feature type="domain" description="Calcineurin-like phosphoesterase" evidence="2">
    <location>
        <begin position="141"/>
        <end position="312"/>
    </location>
</feature>
<dbReference type="InterPro" id="IPR029052">
    <property type="entry name" value="Metallo-depent_PP-like"/>
</dbReference>
<dbReference type="Proteomes" id="UP000236311">
    <property type="component" value="Unassembled WGS sequence"/>
</dbReference>
<organism evidence="3 4">
    <name type="scientific">Acetatifactor muris</name>
    <dbReference type="NCBI Taxonomy" id="879566"/>
    <lineage>
        <taxon>Bacteria</taxon>
        <taxon>Bacillati</taxon>
        <taxon>Bacillota</taxon>
        <taxon>Clostridia</taxon>
        <taxon>Lachnospirales</taxon>
        <taxon>Lachnospiraceae</taxon>
        <taxon>Acetatifactor</taxon>
    </lineage>
</organism>
<keyword evidence="3" id="KW-0378">Hydrolase</keyword>
<dbReference type="InterPro" id="IPR051158">
    <property type="entry name" value="Metallophosphoesterase_sf"/>
</dbReference>
<evidence type="ECO:0000259" key="2">
    <source>
        <dbReference type="Pfam" id="PF00149"/>
    </source>
</evidence>
<gene>
    <name evidence="3" type="ORF">AMURIS_04643</name>
</gene>
<dbReference type="EMBL" id="OFSM01000033">
    <property type="protein sequence ID" value="SOY31894.1"/>
    <property type="molecule type" value="Genomic_DNA"/>
</dbReference>
<feature type="transmembrane region" description="Helical" evidence="1">
    <location>
        <begin position="48"/>
        <end position="75"/>
    </location>
</feature>
<name>A0A2K4ZN32_9FIRM</name>
<dbReference type="OrthoDB" id="9780884at2"/>
<accession>A0A2K4ZN32</accession>
<proteinExistence type="predicted"/>
<keyword evidence="1" id="KW-0472">Membrane</keyword>
<feature type="transmembrane region" description="Helical" evidence="1">
    <location>
        <begin position="95"/>
        <end position="119"/>
    </location>
</feature>
<keyword evidence="1" id="KW-0812">Transmembrane</keyword>
<dbReference type="Gene3D" id="3.60.21.10">
    <property type="match status" value="1"/>
</dbReference>
<dbReference type="RefSeq" id="WP_103241859.1">
    <property type="nucleotide sequence ID" value="NZ_JANJZD010000035.1"/>
</dbReference>
<evidence type="ECO:0000313" key="4">
    <source>
        <dbReference type="Proteomes" id="UP000236311"/>
    </source>
</evidence>
<sequence length="373" mass="42036">MLHYALFAAIVLAVLCYMDWQVRRVFFFYGVGRKKWYVTCLRGVLFSGFALLIALWPPGIVIILHFLGVFIVTNLMEVIIKQIGRHRQDEKGGRLWEFLCHGGILQVLAVFLMLGYGYYNVGHIDRTEYIIETDKISADYRIVFISDTHYGTVQNPAVLQELMAEIGALEPDFIVLGGDIVEGGTSKESMEEVFCMMGKLDSRYGIYYVYGNHDRQEDREHRSFTDQELEQAITDNGIIILKDEYAEIGGDLILAGRDDVGYYEKRERLSAEEILEGADQERYIIVLDHQPVENAANGDAGADLQLSGHTHAGQAFPAGLFMRVMGMPCYGEYQENGCKLIVSSGASVGVFPIRTEKHCEYVVIELKQSHGSN</sequence>
<keyword evidence="4" id="KW-1185">Reference proteome</keyword>
<evidence type="ECO:0000313" key="3">
    <source>
        <dbReference type="EMBL" id="SOY31894.1"/>
    </source>
</evidence>
<dbReference type="InterPro" id="IPR004843">
    <property type="entry name" value="Calcineurin-like_PHP"/>
</dbReference>
<dbReference type="PANTHER" id="PTHR31302:SF0">
    <property type="entry name" value="TRANSMEMBRANE PROTEIN WITH METALLOPHOSPHOESTERASE DOMAIN"/>
    <property type="match status" value="1"/>
</dbReference>
<dbReference type="SUPFAM" id="SSF56300">
    <property type="entry name" value="Metallo-dependent phosphatases"/>
    <property type="match status" value="1"/>
</dbReference>
<reference evidence="3 4" key="1">
    <citation type="submission" date="2018-01" db="EMBL/GenBank/DDBJ databases">
        <authorList>
            <person name="Gaut B.S."/>
            <person name="Morton B.R."/>
            <person name="Clegg M.T."/>
            <person name="Duvall M.R."/>
        </authorList>
    </citation>
    <scope>NUCLEOTIDE SEQUENCE [LARGE SCALE GENOMIC DNA]</scope>
    <source>
        <strain evidence="3">GP69</strain>
    </source>
</reference>
<keyword evidence="1" id="KW-1133">Transmembrane helix</keyword>
<dbReference type="GO" id="GO:0016787">
    <property type="term" value="F:hydrolase activity"/>
    <property type="evidence" value="ECO:0007669"/>
    <property type="project" value="UniProtKB-KW"/>
</dbReference>
<evidence type="ECO:0000256" key="1">
    <source>
        <dbReference type="SAM" id="Phobius"/>
    </source>
</evidence>
<protein>
    <submittedName>
        <fullName evidence="3">Putative metallophosphoesterase</fullName>
        <ecNumber evidence="3">3.1.-.-</ecNumber>
    </submittedName>
</protein>
<dbReference type="Pfam" id="PF00149">
    <property type="entry name" value="Metallophos"/>
    <property type="match status" value="1"/>
</dbReference>